<dbReference type="EMBL" id="RKLT01000021">
    <property type="protein sequence ID" value="MBX0297514.1"/>
    <property type="molecule type" value="Genomic_DNA"/>
</dbReference>
<protein>
    <recommendedName>
        <fullName evidence="1">DUF7509 domain-containing protein</fullName>
    </recommendedName>
</protein>
<gene>
    <name evidence="2" type="ORF">EGH23_21795</name>
</gene>
<name>A0AAW4PHU9_9EURY</name>
<comment type="caution">
    <text evidence="2">The sequence shown here is derived from an EMBL/GenBank/DDBJ whole genome shotgun (WGS) entry which is preliminary data.</text>
</comment>
<feature type="domain" description="DUF7509" evidence="1">
    <location>
        <begin position="17"/>
        <end position="59"/>
    </location>
</feature>
<evidence type="ECO:0000259" key="1">
    <source>
        <dbReference type="Pfam" id="PF24349"/>
    </source>
</evidence>
<dbReference type="Pfam" id="PF24349">
    <property type="entry name" value="DUF7509"/>
    <property type="match status" value="1"/>
</dbReference>
<sequence>MFDGETNFQYNGRPISDILAEQAPAPPKFSIQNDFTVYVMDPYTAFNAEVAYDDADKHHLPA</sequence>
<evidence type="ECO:0000313" key="2">
    <source>
        <dbReference type="EMBL" id="MBX0297514.1"/>
    </source>
</evidence>
<dbReference type="AlphaFoldDB" id="A0AAW4PHU9"/>
<evidence type="ECO:0000313" key="3">
    <source>
        <dbReference type="Proteomes" id="UP001430455"/>
    </source>
</evidence>
<dbReference type="InterPro" id="IPR055931">
    <property type="entry name" value="DUF7509"/>
</dbReference>
<dbReference type="RefSeq" id="WP_220582102.1">
    <property type="nucleotide sequence ID" value="NZ_RKLT01000021.1"/>
</dbReference>
<reference evidence="2 3" key="1">
    <citation type="submission" date="2021-06" db="EMBL/GenBank/DDBJ databases">
        <title>Halomicroarcula sp. a new haloarchaeum isolated from saline soil.</title>
        <authorList>
            <person name="Duran-Viseras A."/>
            <person name="Sanchez-Porro C."/>
            <person name="Ventosa A."/>
        </authorList>
    </citation>
    <scope>NUCLEOTIDE SEQUENCE [LARGE SCALE GENOMIC DNA]</scope>
    <source>
        <strain evidence="2 3">F27</strain>
    </source>
</reference>
<proteinExistence type="predicted"/>
<organism evidence="2 3">
    <name type="scientific">Haloarcula nitratireducens</name>
    <dbReference type="NCBI Taxonomy" id="2487749"/>
    <lineage>
        <taxon>Archaea</taxon>
        <taxon>Methanobacteriati</taxon>
        <taxon>Methanobacteriota</taxon>
        <taxon>Stenosarchaea group</taxon>
        <taxon>Halobacteria</taxon>
        <taxon>Halobacteriales</taxon>
        <taxon>Haloarculaceae</taxon>
        <taxon>Haloarcula</taxon>
    </lineage>
</organism>
<keyword evidence="3" id="KW-1185">Reference proteome</keyword>
<accession>A0AAW4PHU9</accession>
<dbReference type="Proteomes" id="UP001430455">
    <property type="component" value="Unassembled WGS sequence"/>
</dbReference>